<comment type="caution">
    <text evidence="17">The sequence shown here is derived from an EMBL/GenBank/DDBJ whole genome shotgun (WGS) entry which is preliminary data.</text>
</comment>
<evidence type="ECO:0000256" key="6">
    <source>
        <dbReference type="ARBA" id="ARBA00022723"/>
    </source>
</evidence>
<evidence type="ECO:0000256" key="14">
    <source>
        <dbReference type="HAMAP-Rule" id="MF_00138"/>
    </source>
</evidence>
<sequence>MRVLVIGGGGREHTLCWKISQNPEVEDIFCIPGNAGIEQVAHCENIPFEKDFSSLIEFAKENRIDFTVVGPEAPLVSGIVNVFEEEGLRIFGPTREATRLEGSKVYAKNFMKKYGIPTAEFKTFSDLNKALSYIDKQKEPPVVKADGLAGGKGSFVTRSKEEAFEACRQIMQQRVFGSAGDKIVVEERLKGSEISFFVITDGKTVKPLVSSRDHKPLYDGNRGPNTGGMGAYSPAPLKPYLFKKIMKKIVIPTLRGLQKEKVAYKGVLYFGLMIQAEEPFVLEYNCRFGDPETQVTLPRLYNDIMDVFQAVYLENLGGINLKWRSQAATCVVLASKGYPGAYEKEKVIEGLDQIARMKNVFAFCAGVKKQNGQLVTNGGRVIGVTGMGKNLRESAKTAYRGVEKIRFEGMHYRKDIGCEG</sequence>
<dbReference type="Gene3D" id="3.30.470.20">
    <property type="entry name" value="ATP-grasp fold, B domain"/>
    <property type="match status" value="1"/>
</dbReference>
<evidence type="ECO:0000256" key="12">
    <source>
        <dbReference type="ARBA" id="ARBA00042242"/>
    </source>
</evidence>
<dbReference type="PROSITE" id="PS00184">
    <property type="entry name" value="GARS"/>
    <property type="match status" value="1"/>
</dbReference>
<dbReference type="UniPathway" id="UPA00074">
    <property type="reaction ID" value="UER00125"/>
</dbReference>
<dbReference type="EMBL" id="QMQA01000144">
    <property type="protein sequence ID" value="RLE12720.1"/>
    <property type="molecule type" value="Genomic_DNA"/>
</dbReference>
<dbReference type="GO" id="GO:0005524">
    <property type="term" value="F:ATP binding"/>
    <property type="evidence" value="ECO:0007669"/>
    <property type="project" value="UniProtKB-UniRule"/>
</dbReference>
<evidence type="ECO:0000256" key="9">
    <source>
        <dbReference type="ARBA" id="ARBA00022840"/>
    </source>
</evidence>
<dbReference type="GO" id="GO:0046872">
    <property type="term" value="F:metal ion binding"/>
    <property type="evidence" value="ECO:0007669"/>
    <property type="project" value="UniProtKB-KW"/>
</dbReference>
<dbReference type="HAMAP" id="MF_00138">
    <property type="entry name" value="GARS"/>
    <property type="match status" value="1"/>
</dbReference>
<dbReference type="SMART" id="SM01209">
    <property type="entry name" value="GARS_A"/>
    <property type="match status" value="1"/>
</dbReference>
<dbReference type="GO" id="GO:0009113">
    <property type="term" value="P:purine nucleobase biosynthetic process"/>
    <property type="evidence" value="ECO:0007669"/>
    <property type="project" value="InterPro"/>
</dbReference>
<dbReference type="PANTHER" id="PTHR43472">
    <property type="entry name" value="PHOSPHORIBOSYLAMINE--GLYCINE LIGASE"/>
    <property type="match status" value="1"/>
</dbReference>
<evidence type="ECO:0000256" key="13">
    <source>
        <dbReference type="ARBA" id="ARBA00042864"/>
    </source>
</evidence>
<dbReference type="Gene3D" id="3.30.1490.20">
    <property type="entry name" value="ATP-grasp fold, A domain"/>
    <property type="match status" value="1"/>
</dbReference>
<dbReference type="NCBIfam" id="TIGR00877">
    <property type="entry name" value="purD"/>
    <property type="match status" value="1"/>
</dbReference>
<keyword evidence="7 15" id="KW-0547">Nucleotide-binding</keyword>
<dbReference type="SUPFAM" id="SSF52440">
    <property type="entry name" value="PreATP-grasp domain"/>
    <property type="match status" value="1"/>
</dbReference>
<dbReference type="InterPro" id="IPR016185">
    <property type="entry name" value="PreATP-grasp_dom_sf"/>
</dbReference>
<evidence type="ECO:0000256" key="3">
    <source>
        <dbReference type="ARBA" id="ARBA00005174"/>
    </source>
</evidence>
<keyword evidence="8 14" id="KW-0658">Purine biosynthesis</keyword>
<proteinExistence type="inferred from homology"/>
<organism evidence="17 18">
    <name type="scientific">Aerophobetes bacterium</name>
    <dbReference type="NCBI Taxonomy" id="2030807"/>
    <lineage>
        <taxon>Bacteria</taxon>
        <taxon>Candidatus Aerophobota</taxon>
    </lineage>
</organism>
<keyword evidence="9 15" id="KW-0067">ATP-binding</keyword>
<dbReference type="Proteomes" id="UP000280417">
    <property type="component" value="Unassembled WGS sequence"/>
</dbReference>
<dbReference type="Gene3D" id="3.40.50.20">
    <property type="match status" value="1"/>
</dbReference>
<dbReference type="SMART" id="SM01210">
    <property type="entry name" value="GARS_C"/>
    <property type="match status" value="1"/>
</dbReference>
<comment type="pathway">
    <text evidence="3 14">Purine metabolism; IMP biosynthesis via de novo pathway; N(1)-(5-phospho-D-ribosyl)glycinamide from 5-phospho-alpha-D-ribose 1-diphosphate: step 2/2.</text>
</comment>
<dbReference type="InterPro" id="IPR020562">
    <property type="entry name" value="PRibGlycinamide_synth_N"/>
</dbReference>
<dbReference type="AlphaFoldDB" id="A0A662DAF7"/>
<reference evidence="17 18" key="1">
    <citation type="submission" date="2018-06" db="EMBL/GenBank/DDBJ databases">
        <title>Extensive metabolic versatility and redundancy in microbially diverse, dynamic hydrothermal sediments.</title>
        <authorList>
            <person name="Dombrowski N."/>
            <person name="Teske A."/>
            <person name="Baker B.J."/>
        </authorList>
    </citation>
    <scope>NUCLEOTIDE SEQUENCE [LARGE SCALE GENOMIC DNA]</scope>
    <source>
        <strain evidence="17">B3_G15</strain>
    </source>
</reference>
<comment type="cofactor">
    <cofactor evidence="1">
        <name>Mn(2+)</name>
        <dbReference type="ChEBI" id="CHEBI:29035"/>
    </cofactor>
</comment>
<dbReference type="Pfam" id="PF01071">
    <property type="entry name" value="GARS_A"/>
    <property type="match status" value="1"/>
</dbReference>
<keyword evidence="10" id="KW-0464">Manganese</keyword>
<keyword evidence="6" id="KW-0479">Metal-binding</keyword>
<dbReference type="PROSITE" id="PS50975">
    <property type="entry name" value="ATP_GRASP"/>
    <property type="match status" value="1"/>
</dbReference>
<evidence type="ECO:0000256" key="4">
    <source>
        <dbReference type="ARBA" id="ARBA00013255"/>
    </source>
</evidence>
<dbReference type="Pfam" id="PF02843">
    <property type="entry name" value="GARS_C"/>
    <property type="match status" value="1"/>
</dbReference>
<dbReference type="FunFam" id="3.40.50.20:FF:000006">
    <property type="entry name" value="Phosphoribosylamine--glycine ligase, chloroplastic"/>
    <property type="match status" value="1"/>
</dbReference>
<dbReference type="InterPro" id="IPR020559">
    <property type="entry name" value="PRibGlycinamide_synth_CS"/>
</dbReference>
<evidence type="ECO:0000256" key="11">
    <source>
        <dbReference type="ARBA" id="ARBA00038345"/>
    </source>
</evidence>
<evidence type="ECO:0000256" key="2">
    <source>
        <dbReference type="ARBA" id="ARBA00001946"/>
    </source>
</evidence>
<evidence type="ECO:0000256" key="5">
    <source>
        <dbReference type="ARBA" id="ARBA00022598"/>
    </source>
</evidence>
<dbReference type="InterPro" id="IPR000115">
    <property type="entry name" value="PRibGlycinamide_synth"/>
</dbReference>
<protein>
    <recommendedName>
        <fullName evidence="4 14">Phosphoribosylamine--glycine ligase</fullName>
        <ecNumber evidence="4 14">6.3.4.13</ecNumber>
    </recommendedName>
    <alternativeName>
        <fullName evidence="14">GARS</fullName>
    </alternativeName>
    <alternativeName>
        <fullName evidence="12 14">Glycinamide ribonucleotide synthetase</fullName>
    </alternativeName>
    <alternativeName>
        <fullName evidence="13 14">Phosphoribosylglycinamide synthetase</fullName>
    </alternativeName>
</protein>
<evidence type="ECO:0000256" key="8">
    <source>
        <dbReference type="ARBA" id="ARBA00022755"/>
    </source>
</evidence>
<dbReference type="InterPro" id="IPR013815">
    <property type="entry name" value="ATP_grasp_subdomain_1"/>
</dbReference>
<comment type="catalytic activity">
    <reaction evidence="14">
        <text>5-phospho-beta-D-ribosylamine + glycine + ATP = N(1)-(5-phospho-beta-D-ribosyl)glycinamide + ADP + phosphate + H(+)</text>
        <dbReference type="Rhea" id="RHEA:17453"/>
        <dbReference type="ChEBI" id="CHEBI:15378"/>
        <dbReference type="ChEBI" id="CHEBI:30616"/>
        <dbReference type="ChEBI" id="CHEBI:43474"/>
        <dbReference type="ChEBI" id="CHEBI:57305"/>
        <dbReference type="ChEBI" id="CHEBI:58681"/>
        <dbReference type="ChEBI" id="CHEBI:143788"/>
        <dbReference type="ChEBI" id="CHEBI:456216"/>
        <dbReference type="EC" id="6.3.4.13"/>
    </reaction>
</comment>
<dbReference type="SUPFAM" id="SSF56059">
    <property type="entry name" value="Glutathione synthetase ATP-binding domain-like"/>
    <property type="match status" value="1"/>
</dbReference>
<dbReference type="SUPFAM" id="SSF51246">
    <property type="entry name" value="Rudiment single hybrid motif"/>
    <property type="match status" value="1"/>
</dbReference>
<accession>A0A662DAF7</accession>
<dbReference type="EC" id="6.3.4.13" evidence="4 14"/>
<comment type="similarity">
    <text evidence="11 14">Belongs to the GARS family.</text>
</comment>
<dbReference type="InterPro" id="IPR037123">
    <property type="entry name" value="PRibGlycinamide_synth_C_sf"/>
</dbReference>
<dbReference type="InterPro" id="IPR020560">
    <property type="entry name" value="PRibGlycinamide_synth_C-dom"/>
</dbReference>
<dbReference type="InterPro" id="IPR011761">
    <property type="entry name" value="ATP-grasp"/>
</dbReference>
<dbReference type="Pfam" id="PF02844">
    <property type="entry name" value="GARS_N"/>
    <property type="match status" value="1"/>
</dbReference>
<dbReference type="FunFam" id="3.90.600.10:FF:000001">
    <property type="entry name" value="Trifunctional purine biosynthetic protein adenosine-3"/>
    <property type="match status" value="1"/>
</dbReference>
<keyword evidence="5 14" id="KW-0436">Ligase</keyword>
<dbReference type="GO" id="GO:0006189">
    <property type="term" value="P:'de novo' IMP biosynthetic process"/>
    <property type="evidence" value="ECO:0007669"/>
    <property type="project" value="UniProtKB-UniRule"/>
</dbReference>
<evidence type="ECO:0000313" key="18">
    <source>
        <dbReference type="Proteomes" id="UP000280417"/>
    </source>
</evidence>
<comment type="cofactor">
    <cofactor evidence="2">
        <name>Mg(2+)</name>
        <dbReference type="ChEBI" id="CHEBI:18420"/>
    </cofactor>
</comment>
<dbReference type="InterPro" id="IPR020561">
    <property type="entry name" value="PRibGlycinamid_synth_ATP-grasp"/>
</dbReference>
<dbReference type="InterPro" id="IPR011054">
    <property type="entry name" value="Rudment_hybrid_motif"/>
</dbReference>
<dbReference type="GO" id="GO:0004637">
    <property type="term" value="F:phosphoribosylamine-glycine ligase activity"/>
    <property type="evidence" value="ECO:0007669"/>
    <property type="project" value="UniProtKB-UniRule"/>
</dbReference>
<evidence type="ECO:0000256" key="15">
    <source>
        <dbReference type="PROSITE-ProRule" id="PRU00409"/>
    </source>
</evidence>
<feature type="domain" description="ATP-grasp" evidence="16">
    <location>
        <begin position="108"/>
        <end position="313"/>
    </location>
</feature>
<name>A0A662DAF7_UNCAE</name>
<evidence type="ECO:0000313" key="17">
    <source>
        <dbReference type="EMBL" id="RLE12720.1"/>
    </source>
</evidence>
<gene>
    <name evidence="14" type="primary">purD</name>
    <name evidence="17" type="ORF">DRJ04_05670</name>
</gene>
<dbReference type="PANTHER" id="PTHR43472:SF1">
    <property type="entry name" value="PHOSPHORIBOSYLAMINE--GLYCINE LIGASE, CHLOROPLASTIC"/>
    <property type="match status" value="1"/>
</dbReference>
<dbReference type="Gene3D" id="3.90.600.10">
    <property type="entry name" value="Phosphoribosylglycinamide synthetase, C-terminal domain"/>
    <property type="match status" value="1"/>
</dbReference>
<evidence type="ECO:0000259" key="16">
    <source>
        <dbReference type="PROSITE" id="PS50975"/>
    </source>
</evidence>
<evidence type="ECO:0000256" key="10">
    <source>
        <dbReference type="ARBA" id="ARBA00023211"/>
    </source>
</evidence>
<evidence type="ECO:0000256" key="1">
    <source>
        <dbReference type="ARBA" id="ARBA00001936"/>
    </source>
</evidence>
<evidence type="ECO:0000256" key="7">
    <source>
        <dbReference type="ARBA" id="ARBA00022741"/>
    </source>
</evidence>